<reference evidence="3 4" key="2">
    <citation type="submission" date="2018-12" db="EMBL/GenBank/DDBJ databases">
        <title>Simiduia agarivorans gen. nov., sp. nov., a marine, agarolytic bacterium isolated from shallow coastal water from Keelung, Taiwan.</title>
        <authorList>
            <person name="Shieh W.Y."/>
        </authorList>
    </citation>
    <scope>NUCLEOTIDE SEQUENCE [LARGE SCALE GENOMIC DNA]</scope>
    <source>
        <strain evidence="3 4">GTF-13</strain>
    </source>
</reference>
<dbReference type="NCBIfam" id="NF009150">
    <property type="entry name" value="PRK12497.1-3"/>
    <property type="match status" value="1"/>
</dbReference>
<dbReference type="SUPFAM" id="SSF52980">
    <property type="entry name" value="Restriction endonuclease-like"/>
    <property type="match status" value="1"/>
</dbReference>
<dbReference type="InterPro" id="IPR003509">
    <property type="entry name" value="UPF0102_YraN-like"/>
</dbReference>
<dbReference type="EMBL" id="QWEZ01000001">
    <property type="protein sequence ID" value="RRJ85354.1"/>
    <property type="molecule type" value="Genomic_DNA"/>
</dbReference>
<sequence length="125" mass="14539">MRWILKQKFNRGQLAENQALSFLQRQGLHLLTRNYAWRGGELDLVMETEGTIVFVEVRQRTSACYGTAQESLSSHKRQRLIQCAQHYLQTQQLCHKPCRFDVLAANGKPRSGQFDFDWIQNAITL</sequence>
<dbReference type="PANTHER" id="PTHR34039:SF1">
    <property type="entry name" value="UPF0102 PROTEIN YRAN"/>
    <property type="match status" value="1"/>
</dbReference>
<evidence type="ECO:0000256" key="2">
    <source>
        <dbReference type="HAMAP-Rule" id="MF_00048"/>
    </source>
</evidence>
<dbReference type="InterPro" id="IPR011856">
    <property type="entry name" value="tRNA_endonuc-like_dom_sf"/>
</dbReference>
<organism evidence="3 4">
    <name type="scientific">Aestuariirhabdus litorea</name>
    <dbReference type="NCBI Taxonomy" id="2528527"/>
    <lineage>
        <taxon>Bacteria</taxon>
        <taxon>Pseudomonadati</taxon>
        <taxon>Pseudomonadota</taxon>
        <taxon>Gammaproteobacteria</taxon>
        <taxon>Oceanospirillales</taxon>
        <taxon>Aestuariirhabdaceae</taxon>
        <taxon>Aestuariirhabdus</taxon>
    </lineage>
</organism>
<keyword evidence="4" id="KW-1185">Reference proteome</keyword>
<comment type="similarity">
    <text evidence="1 2">Belongs to the UPF0102 family.</text>
</comment>
<evidence type="ECO:0000313" key="4">
    <source>
        <dbReference type="Proteomes" id="UP000280792"/>
    </source>
</evidence>
<proteinExistence type="inferred from homology"/>
<dbReference type="Proteomes" id="UP000280792">
    <property type="component" value="Unassembled WGS sequence"/>
</dbReference>
<comment type="caution">
    <text evidence="3">The sequence shown here is derived from an EMBL/GenBank/DDBJ whole genome shotgun (WGS) entry which is preliminary data.</text>
</comment>
<accession>A0A3P3VSD2</accession>
<dbReference type="InterPro" id="IPR011335">
    <property type="entry name" value="Restrct_endonuc-II-like"/>
</dbReference>
<dbReference type="HAMAP" id="MF_00048">
    <property type="entry name" value="UPF0102"/>
    <property type="match status" value="1"/>
</dbReference>
<evidence type="ECO:0000313" key="3">
    <source>
        <dbReference type="EMBL" id="RRJ85354.1"/>
    </source>
</evidence>
<dbReference type="AlphaFoldDB" id="A0A3P3VSD2"/>
<dbReference type="GO" id="GO:0003676">
    <property type="term" value="F:nucleic acid binding"/>
    <property type="evidence" value="ECO:0007669"/>
    <property type="project" value="InterPro"/>
</dbReference>
<dbReference type="Gene3D" id="3.40.1350.10">
    <property type="match status" value="1"/>
</dbReference>
<evidence type="ECO:0000256" key="1">
    <source>
        <dbReference type="ARBA" id="ARBA00006738"/>
    </source>
</evidence>
<name>A0A3P3VSD2_9GAMM</name>
<reference evidence="3 4" key="1">
    <citation type="submission" date="2018-08" db="EMBL/GenBank/DDBJ databases">
        <authorList>
            <person name="Khan S.A."/>
        </authorList>
    </citation>
    <scope>NUCLEOTIDE SEQUENCE [LARGE SCALE GENOMIC DNA]</scope>
    <source>
        <strain evidence="3 4">GTF-13</strain>
    </source>
</reference>
<gene>
    <name evidence="3" type="ORF">D0544_09950</name>
</gene>
<protein>
    <recommendedName>
        <fullName evidence="2">UPF0102 protein D0544_09950</fullName>
    </recommendedName>
</protein>
<dbReference type="RefSeq" id="WP_125015782.1">
    <property type="nucleotide sequence ID" value="NZ_QWEZ01000001.1"/>
</dbReference>
<dbReference type="PANTHER" id="PTHR34039">
    <property type="entry name" value="UPF0102 PROTEIN YRAN"/>
    <property type="match status" value="1"/>
</dbReference>
<dbReference type="Pfam" id="PF02021">
    <property type="entry name" value="UPF0102"/>
    <property type="match status" value="1"/>
</dbReference>
<dbReference type="NCBIfam" id="TIGR00252">
    <property type="entry name" value="YraN family protein"/>
    <property type="match status" value="1"/>
</dbReference>